<dbReference type="STRING" id="1848.SAMN05443637_115118"/>
<dbReference type="InterPro" id="IPR003661">
    <property type="entry name" value="HisK_dim/P_dom"/>
</dbReference>
<dbReference type="PANTHER" id="PTHR43047:SF72">
    <property type="entry name" value="OSMOSENSING HISTIDINE PROTEIN KINASE SLN1"/>
    <property type="match status" value="1"/>
</dbReference>
<dbReference type="InterPro" id="IPR004358">
    <property type="entry name" value="Sig_transdc_His_kin-like_C"/>
</dbReference>
<dbReference type="Pfam" id="PF08448">
    <property type="entry name" value="PAS_4"/>
    <property type="match status" value="1"/>
</dbReference>
<keyword evidence="5" id="KW-0808">Transferase</keyword>
<protein>
    <recommendedName>
        <fullName evidence="3">histidine kinase</fullName>
        <ecNumber evidence="3">2.7.13.3</ecNumber>
    </recommendedName>
</protein>
<evidence type="ECO:0000259" key="11">
    <source>
        <dbReference type="PROSITE" id="PS50110"/>
    </source>
</evidence>
<feature type="modified residue" description="4-aspartylphosphate" evidence="8">
    <location>
        <position position="579"/>
    </location>
</feature>
<evidence type="ECO:0000259" key="10">
    <source>
        <dbReference type="PROSITE" id="PS50109"/>
    </source>
</evidence>
<dbReference type="SMART" id="SM00091">
    <property type="entry name" value="PAS"/>
    <property type="match status" value="2"/>
</dbReference>
<evidence type="ECO:0000256" key="8">
    <source>
        <dbReference type="PROSITE-ProRule" id="PRU00169"/>
    </source>
</evidence>
<proteinExistence type="predicted"/>
<evidence type="ECO:0000256" key="5">
    <source>
        <dbReference type="ARBA" id="ARBA00022679"/>
    </source>
</evidence>
<feature type="domain" description="PAS" evidence="12">
    <location>
        <begin position="143"/>
        <end position="195"/>
    </location>
</feature>
<evidence type="ECO:0000256" key="6">
    <source>
        <dbReference type="ARBA" id="ARBA00022777"/>
    </source>
</evidence>
<dbReference type="Proteomes" id="UP000184363">
    <property type="component" value="Unassembled WGS sequence"/>
</dbReference>
<keyword evidence="14" id="KW-1185">Reference proteome</keyword>
<dbReference type="GO" id="GO:0009927">
    <property type="term" value="F:histidine phosphotransfer kinase activity"/>
    <property type="evidence" value="ECO:0007669"/>
    <property type="project" value="TreeGrafter"/>
</dbReference>
<dbReference type="GO" id="GO:0005886">
    <property type="term" value="C:plasma membrane"/>
    <property type="evidence" value="ECO:0007669"/>
    <property type="project" value="UniProtKB-SubCell"/>
</dbReference>
<dbReference type="EMBL" id="FRAP01000015">
    <property type="protein sequence ID" value="SHK97355.1"/>
    <property type="molecule type" value="Genomic_DNA"/>
</dbReference>
<comment type="catalytic activity">
    <reaction evidence="1">
        <text>ATP + protein L-histidine = ADP + protein N-phospho-L-histidine.</text>
        <dbReference type="EC" id="2.7.13.3"/>
    </reaction>
</comment>
<dbReference type="InterPro" id="IPR035965">
    <property type="entry name" value="PAS-like_dom_sf"/>
</dbReference>
<dbReference type="Gene3D" id="3.40.50.2300">
    <property type="match status" value="1"/>
</dbReference>
<feature type="domain" description="Histidine kinase" evidence="10">
    <location>
        <begin position="283"/>
        <end position="500"/>
    </location>
</feature>
<dbReference type="InterPro" id="IPR005467">
    <property type="entry name" value="His_kinase_dom"/>
</dbReference>
<evidence type="ECO:0000313" key="14">
    <source>
        <dbReference type="Proteomes" id="UP000184363"/>
    </source>
</evidence>
<dbReference type="InterPro" id="IPR000014">
    <property type="entry name" value="PAS"/>
</dbReference>
<dbReference type="SUPFAM" id="SSF55874">
    <property type="entry name" value="ATPase domain of HSP90 chaperone/DNA topoisomerase II/histidine kinase"/>
    <property type="match status" value="1"/>
</dbReference>
<dbReference type="PANTHER" id="PTHR43047">
    <property type="entry name" value="TWO-COMPONENT HISTIDINE PROTEIN KINASE"/>
    <property type="match status" value="1"/>
</dbReference>
<keyword evidence="4 8" id="KW-0597">Phosphoprotein</keyword>
<dbReference type="SUPFAM" id="SSF47384">
    <property type="entry name" value="Homodimeric domain of signal transducing histidine kinase"/>
    <property type="match status" value="1"/>
</dbReference>
<evidence type="ECO:0000256" key="2">
    <source>
        <dbReference type="ARBA" id="ARBA00004236"/>
    </source>
</evidence>
<keyword evidence="9" id="KW-0175">Coiled coil</keyword>
<dbReference type="PROSITE" id="PS50109">
    <property type="entry name" value="HIS_KIN"/>
    <property type="match status" value="1"/>
</dbReference>
<dbReference type="CDD" id="cd00130">
    <property type="entry name" value="PAS"/>
    <property type="match status" value="2"/>
</dbReference>
<dbReference type="NCBIfam" id="TIGR00229">
    <property type="entry name" value="sensory_box"/>
    <property type="match status" value="1"/>
</dbReference>
<dbReference type="SMART" id="SM00448">
    <property type="entry name" value="REC"/>
    <property type="match status" value="1"/>
</dbReference>
<feature type="domain" description="Response regulatory" evidence="11">
    <location>
        <begin position="529"/>
        <end position="646"/>
    </location>
</feature>
<evidence type="ECO:0000313" key="13">
    <source>
        <dbReference type="EMBL" id="SHK97355.1"/>
    </source>
</evidence>
<evidence type="ECO:0000256" key="7">
    <source>
        <dbReference type="ARBA" id="ARBA00023012"/>
    </source>
</evidence>
<evidence type="ECO:0000256" key="1">
    <source>
        <dbReference type="ARBA" id="ARBA00000085"/>
    </source>
</evidence>
<gene>
    <name evidence="13" type="ORF">SAMN05443637_115118</name>
</gene>
<evidence type="ECO:0000259" key="12">
    <source>
        <dbReference type="PROSITE" id="PS50112"/>
    </source>
</evidence>
<dbReference type="EC" id="2.7.13.3" evidence="3"/>
<dbReference type="CDD" id="cd00082">
    <property type="entry name" value="HisKA"/>
    <property type="match status" value="1"/>
</dbReference>
<dbReference type="InterPro" id="IPR011006">
    <property type="entry name" value="CheY-like_superfamily"/>
</dbReference>
<dbReference type="InterPro" id="IPR036097">
    <property type="entry name" value="HisK_dim/P_sf"/>
</dbReference>
<dbReference type="OrthoDB" id="340764at2"/>
<dbReference type="Gene3D" id="3.30.565.10">
    <property type="entry name" value="Histidine kinase-like ATPase, C-terminal domain"/>
    <property type="match status" value="1"/>
</dbReference>
<dbReference type="Pfam" id="PF00512">
    <property type="entry name" value="HisKA"/>
    <property type="match status" value="1"/>
</dbReference>
<dbReference type="SUPFAM" id="SSF55785">
    <property type="entry name" value="PYP-like sensor domain (PAS domain)"/>
    <property type="match status" value="2"/>
</dbReference>
<dbReference type="InterPro" id="IPR036890">
    <property type="entry name" value="HATPase_C_sf"/>
</dbReference>
<dbReference type="AlphaFoldDB" id="A0A1M6WUY0"/>
<dbReference type="SMART" id="SM00387">
    <property type="entry name" value="HATPase_c"/>
    <property type="match status" value="1"/>
</dbReference>
<dbReference type="Pfam" id="PF00072">
    <property type="entry name" value="Response_reg"/>
    <property type="match status" value="1"/>
</dbReference>
<dbReference type="PROSITE" id="PS50112">
    <property type="entry name" value="PAS"/>
    <property type="match status" value="1"/>
</dbReference>
<dbReference type="Gene3D" id="1.10.287.130">
    <property type="match status" value="1"/>
</dbReference>
<dbReference type="GO" id="GO:0000155">
    <property type="term" value="F:phosphorelay sensor kinase activity"/>
    <property type="evidence" value="ECO:0007669"/>
    <property type="project" value="InterPro"/>
</dbReference>
<dbReference type="Pfam" id="PF13426">
    <property type="entry name" value="PAS_9"/>
    <property type="match status" value="1"/>
</dbReference>
<keyword evidence="7" id="KW-0902">Two-component regulatory system</keyword>
<organism evidence="13 14">
    <name type="scientific">Pseudonocardia thermophila</name>
    <dbReference type="NCBI Taxonomy" id="1848"/>
    <lineage>
        <taxon>Bacteria</taxon>
        <taxon>Bacillati</taxon>
        <taxon>Actinomycetota</taxon>
        <taxon>Actinomycetes</taxon>
        <taxon>Pseudonocardiales</taxon>
        <taxon>Pseudonocardiaceae</taxon>
        <taxon>Pseudonocardia</taxon>
    </lineage>
</organism>
<accession>A0A1M6WUY0</accession>
<sequence length="653" mass="70371">MTPRSGTTRVRSPELHGDTIFWSLPVAHAIVRVPPAGPDGGAVIEQANRALCDLVGTTPDELVGSTLEEVVAHETTATTASALLRAGAGRLGWPALLRRPRGAEGLRVEIKATELDELPDGDREFVVSVLPGPQRWSRPDAPNPSHLHDIVEKSPALIYIKDTQRRFVYANEYFAQHFGASAASLIGQTNDVVFPPEMARAFDENDALVFSTGRAHEFEEPAVGPHGAYRSVKFPLFDGEGRVVAVAGISTEITDLKRAQASARAARDRAEKASQAKSELLSRMSHELRTPLNAIIGFGQLLQRRALPGDAQQAVSRILDASSLLLTFINELLDQARIEAGHIDIQLEVVHAVAPVASAVELLSPLAGRHGIELAVDLHAGLYQFVEADPRRLKQVLINLITNGIKYNRRNGRVDVRFAEVDVATLRILISDTGPGLDPDDLDKLFLPFTRLAAAEVGTEGTGLGLALSKRLVEAMGGTIGVLPQDGTGSTFYIDLPRREATPEAVASVLADDAPEDPDELPEFPAPTRVLYVENDDTNVELVQKILALRREIELAVAGTGESGVARARAIRPDVVLLDLHLPDMSGEQVLAALRADPRTAAVPVAVFSADATDARIRQIRCAGADDYITKPVAVLELLRRVHALTTGRTHDG</sequence>
<dbReference type="PROSITE" id="PS50110">
    <property type="entry name" value="RESPONSE_REGULATORY"/>
    <property type="match status" value="1"/>
</dbReference>
<dbReference type="RefSeq" id="WP_073458577.1">
    <property type="nucleotide sequence ID" value="NZ_FRAP01000015.1"/>
</dbReference>
<comment type="subcellular location">
    <subcellularLocation>
        <location evidence="2">Cell membrane</location>
    </subcellularLocation>
</comment>
<evidence type="ECO:0000256" key="4">
    <source>
        <dbReference type="ARBA" id="ARBA00022553"/>
    </source>
</evidence>
<dbReference type="InterPro" id="IPR003594">
    <property type="entry name" value="HATPase_dom"/>
</dbReference>
<name>A0A1M6WUY0_PSETH</name>
<evidence type="ECO:0000256" key="3">
    <source>
        <dbReference type="ARBA" id="ARBA00012438"/>
    </source>
</evidence>
<evidence type="ECO:0000256" key="9">
    <source>
        <dbReference type="SAM" id="Coils"/>
    </source>
</evidence>
<dbReference type="SMART" id="SM00388">
    <property type="entry name" value="HisKA"/>
    <property type="match status" value="1"/>
</dbReference>
<reference evidence="13 14" key="1">
    <citation type="submission" date="2016-11" db="EMBL/GenBank/DDBJ databases">
        <authorList>
            <person name="Jaros S."/>
            <person name="Januszkiewicz K."/>
            <person name="Wedrychowicz H."/>
        </authorList>
    </citation>
    <scope>NUCLEOTIDE SEQUENCE [LARGE SCALE GENOMIC DNA]</scope>
    <source>
        <strain evidence="13 14">DSM 43832</strain>
    </source>
</reference>
<dbReference type="InterPro" id="IPR001789">
    <property type="entry name" value="Sig_transdc_resp-reg_receiver"/>
</dbReference>
<keyword evidence="6" id="KW-0418">Kinase</keyword>
<feature type="coiled-coil region" evidence="9">
    <location>
        <begin position="253"/>
        <end position="283"/>
    </location>
</feature>
<dbReference type="Pfam" id="PF02518">
    <property type="entry name" value="HATPase_c"/>
    <property type="match status" value="1"/>
</dbReference>
<dbReference type="Gene3D" id="3.30.450.20">
    <property type="entry name" value="PAS domain"/>
    <property type="match status" value="2"/>
</dbReference>
<dbReference type="InterPro" id="IPR013656">
    <property type="entry name" value="PAS_4"/>
</dbReference>
<dbReference type="SUPFAM" id="SSF52172">
    <property type="entry name" value="CheY-like"/>
    <property type="match status" value="1"/>
</dbReference>
<dbReference type="PRINTS" id="PR00344">
    <property type="entry name" value="BCTRLSENSOR"/>
</dbReference>